<evidence type="ECO:0000256" key="1">
    <source>
        <dbReference type="ARBA" id="ARBA00004123"/>
    </source>
</evidence>
<feature type="region of interest" description="Disordered" evidence="7">
    <location>
        <begin position="971"/>
        <end position="1011"/>
    </location>
</feature>
<keyword evidence="4" id="KW-0779">Telomere</keyword>
<keyword evidence="5" id="KW-0539">Nucleus</keyword>
<dbReference type="PANTHER" id="PTHR22928">
    <property type="entry name" value="TELOMERE-ASSOCIATED PROTEIN RIF1"/>
    <property type="match status" value="1"/>
</dbReference>
<organism evidence="9">
    <name type="scientific">Musca domestica</name>
    <name type="common">House fly</name>
    <dbReference type="NCBI Taxonomy" id="7370"/>
    <lineage>
        <taxon>Eukaryota</taxon>
        <taxon>Metazoa</taxon>
        <taxon>Ecdysozoa</taxon>
        <taxon>Arthropoda</taxon>
        <taxon>Hexapoda</taxon>
        <taxon>Insecta</taxon>
        <taxon>Pterygota</taxon>
        <taxon>Neoptera</taxon>
        <taxon>Endopterygota</taxon>
        <taxon>Diptera</taxon>
        <taxon>Brachycera</taxon>
        <taxon>Muscomorpha</taxon>
        <taxon>Muscoidea</taxon>
        <taxon>Muscidae</taxon>
        <taxon>Musca</taxon>
    </lineage>
</organism>
<feature type="compositionally biased region" description="Low complexity" evidence="7">
    <location>
        <begin position="1259"/>
        <end position="1285"/>
    </location>
</feature>
<feature type="compositionally biased region" description="Basic and acidic residues" evidence="7">
    <location>
        <begin position="979"/>
        <end position="989"/>
    </location>
</feature>
<dbReference type="PANTHER" id="PTHR22928:SF3">
    <property type="entry name" value="TELOMERE-ASSOCIATED PROTEIN RIF1"/>
    <property type="match status" value="1"/>
</dbReference>
<reference evidence="9" key="1">
    <citation type="submission" date="2020-05" db="UniProtKB">
        <authorList>
            <consortium name="EnsemblMetazoa"/>
        </authorList>
    </citation>
    <scope>IDENTIFICATION</scope>
    <source>
        <strain evidence="9">Aabys</strain>
    </source>
</reference>
<evidence type="ECO:0000256" key="4">
    <source>
        <dbReference type="ARBA" id="ARBA00022895"/>
    </source>
</evidence>
<keyword evidence="6" id="KW-0131">Cell cycle</keyword>
<feature type="compositionally biased region" description="Polar residues" evidence="7">
    <location>
        <begin position="880"/>
        <end position="908"/>
    </location>
</feature>
<accession>A0A1I8MKD4</accession>
<evidence type="ECO:0000256" key="2">
    <source>
        <dbReference type="ARBA" id="ARBA00004574"/>
    </source>
</evidence>
<protein>
    <submittedName>
        <fullName evidence="11">Uncharacterized protein LOC101889852</fullName>
    </submittedName>
</protein>
<proteinExistence type="predicted"/>
<reference evidence="11" key="2">
    <citation type="submission" date="2025-04" db="UniProtKB">
        <authorList>
            <consortium name="RefSeq"/>
        </authorList>
    </citation>
    <scope>IDENTIFICATION</scope>
    <source>
        <strain evidence="11">Aabys</strain>
    </source>
</reference>
<evidence type="ECO:0000313" key="9">
    <source>
        <dbReference type="EnsemblMetazoa" id="MDOA005836-PA"/>
    </source>
</evidence>
<dbReference type="GO" id="GO:0000723">
    <property type="term" value="P:telomere maintenance"/>
    <property type="evidence" value="ECO:0007669"/>
    <property type="project" value="TreeGrafter"/>
</dbReference>
<feature type="compositionally biased region" description="Polar residues" evidence="7">
    <location>
        <begin position="787"/>
        <end position="802"/>
    </location>
</feature>
<evidence type="ECO:0000313" key="10">
    <source>
        <dbReference type="Proteomes" id="UP001652621"/>
    </source>
</evidence>
<name>A0A1I8MKD4_MUSDO</name>
<evidence type="ECO:0000256" key="3">
    <source>
        <dbReference type="ARBA" id="ARBA00022454"/>
    </source>
</evidence>
<dbReference type="eggNOG" id="ENOG502QV6C">
    <property type="taxonomic scope" value="Eukaryota"/>
</dbReference>
<dbReference type="OrthoDB" id="5399929at2759"/>
<dbReference type="InterPro" id="IPR016024">
    <property type="entry name" value="ARM-type_fold"/>
</dbReference>
<evidence type="ECO:0000256" key="6">
    <source>
        <dbReference type="ARBA" id="ARBA00023306"/>
    </source>
</evidence>
<feature type="region of interest" description="Disordered" evidence="7">
    <location>
        <begin position="1245"/>
        <end position="1307"/>
    </location>
</feature>
<feature type="compositionally biased region" description="Basic and acidic residues" evidence="7">
    <location>
        <begin position="863"/>
        <end position="879"/>
    </location>
</feature>
<feature type="compositionally biased region" description="Polar residues" evidence="7">
    <location>
        <begin position="1286"/>
        <end position="1307"/>
    </location>
</feature>
<dbReference type="VEuPathDB" id="VectorBase:MDOA005836"/>
<feature type="compositionally biased region" description="Basic and acidic residues" evidence="7">
    <location>
        <begin position="838"/>
        <end position="852"/>
    </location>
</feature>
<sequence>MESELSQAYYGVYCSSKEILKNNQRHLYCSMLDLLTSTCKTTGLVGSKIVSDEMIQFWLSDILALMFDTDRAIQTKAVEAFEQGLTSMDVQTIHNSKEWPALKAALASVQAPKIHKLREDRNPHWHRVWGYMIRILDKELLKGASTINAFLAIVELGFRSTDNTIRAESFLCWRLLIEIFAKYDELSSPKRLKLICIPLKSSQSKSAQAAEVKLRVWWYLLTRFGNKLGNNFETVVEPFLHFCFGGSSSGKQVVSAAQQYEVVRELAVPCMAKLLASERNEFLDRCLRDHKLEPMDSPSALLELEVLEKHWLSVVNAALDAIRLMGNENSEKDVSEQHLFQQLLRHLLQMTLRKDIAPLTIHVCSAIQKMQANHPRVVIIAINTLASEGIVLKKSSENTEEYPKLLDTFAKLFMSARSIVPPAILNRCVDKVFSLDAQDTGRNKWRSLTVMMSTIFLIKDDEDFEAFETKLIIWRNVSQGIVKHLKENALDVRVKENALLLERWILWPVQVCVGFAGSKSTNGFDTAFCSLWRQLINAGQNAPDRRSFVTKVHDVLKELLKLRHEENAFGELFDAYTTAVIKLECAKDSAQHQEFFALMQDILKQQLPKKPLEACMNTLRNTLTGFKTNEANTYFEHIKATLSAVVNLNAKGTVCVLENKFLDEWKRAVMDKLRTALSKELFQQMKEIVKGNNDVFIVVPSVWSYNPDKLTERQKEKLAEKSDIPALYNDMSQSQETSLKPWTPKKIVIAQKDKSEIVLEGQLSDEVVEESAEPLEKTDAEKAVLSTPVSKKSSLRNQSKVQGTPKDAGEEDKKSNADHEVTRATRNSKRSILAPTEEEPKEKVATTEDSIIKRQTRRSGLRTKNDNKKADETPSDKSKSSNAVEKPQQQQTTENISSPNKNVANKPTATIIVPTITEDLTDDHETAATEKDKENIIVVEPQQQETHLPTMTESLPPTVIATATPLTACTATSTQMSQETDKSTQDKHQPASSDANQKKDEGPNKKATGPHTIEILSNELIDLNKTNTNAINEILQTKEVSPKKTNPARFTPLSSPPDRKLTNNSSSPTLRPKPSSHLTGRGAQLINMIRNKKVDISASAATSTASSFPTSSVSTPSQQRNPAAELMELTGTDQTSTPVQHKDFLVFSKRLPSPTASPSASILKRKLRNDSIEDLSFDSPAFKRKRVSFHDPPVSVTKEYLRDAEETKTKPKRCLIMDKVSEAKHVLRRRSKLDSLIEIEKFNSNTSDPNAAAAAEKNSTTGSATPQHTTTTTTTTSAPSCSTNTGANKSADQTTTDESITSLKWNDSRNTTADDNLVYAEHNTNTSTTEAIHHNTSTTTTQAAHICNHPEPQELSLDSAINMVLEQCPLETILEKYFTNENSPQLKSSHIVAKFLSNAMETHSKIKTNVLETLSENHSKDFLDHAVQENLSSVVCDRLNLNSVIDYICAKSKINSGCRNNLLQQLPDILKHSKNDVERFELVKNLLQQCQFTDEHILDLINVLMQVRSGRTMGDHATMVSESAVDSSSNL</sequence>
<dbReference type="RefSeq" id="XP_005177865.1">
    <property type="nucleotide sequence ID" value="XM_005177808.3"/>
</dbReference>
<evidence type="ECO:0000256" key="5">
    <source>
        <dbReference type="ARBA" id="ARBA00023242"/>
    </source>
</evidence>
<evidence type="ECO:0000256" key="7">
    <source>
        <dbReference type="SAM" id="MobiDB-lite"/>
    </source>
</evidence>
<gene>
    <name evidence="9" type="primary">101889852</name>
    <name evidence="11" type="synonym">LOC101889852</name>
</gene>
<dbReference type="STRING" id="7370.A0A1I8MKD4"/>
<feature type="region of interest" description="Disordered" evidence="7">
    <location>
        <begin position="769"/>
        <end position="922"/>
    </location>
</feature>
<keyword evidence="3" id="KW-0158">Chromosome</keyword>
<dbReference type="KEGG" id="mde:101889852"/>
<feature type="compositionally biased region" description="Basic and acidic residues" evidence="7">
    <location>
        <begin position="807"/>
        <end position="823"/>
    </location>
</feature>
<dbReference type="InterPro" id="IPR022031">
    <property type="entry name" value="Rif1_N"/>
</dbReference>
<comment type="subcellular location">
    <subcellularLocation>
        <location evidence="2">Chromosome</location>
        <location evidence="2">Telomere</location>
    </subcellularLocation>
    <subcellularLocation>
        <location evidence="1">Nucleus</location>
    </subcellularLocation>
</comment>
<feature type="domain" description="Telomere-associated protein Rif1 N-terminal" evidence="8">
    <location>
        <begin position="55"/>
        <end position="236"/>
    </location>
</feature>
<evidence type="ECO:0000259" key="8">
    <source>
        <dbReference type="Pfam" id="PF12231"/>
    </source>
</evidence>
<dbReference type="VEuPathDB" id="VectorBase:MDOMA2_017018"/>
<evidence type="ECO:0000313" key="11">
    <source>
        <dbReference type="RefSeq" id="XP_005177865.1"/>
    </source>
</evidence>
<dbReference type="GO" id="GO:0140445">
    <property type="term" value="C:chromosome, telomeric repeat region"/>
    <property type="evidence" value="ECO:0007669"/>
    <property type="project" value="TreeGrafter"/>
</dbReference>
<feature type="region of interest" description="Disordered" evidence="7">
    <location>
        <begin position="1035"/>
        <end position="1081"/>
    </location>
</feature>
<dbReference type="SUPFAM" id="SSF48371">
    <property type="entry name" value="ARM repeat"/>
    <property type="match status" value="1"/>
</dbReference>
<dbReference type="GO" id="GO:0005634">
    <property type="term" value="C:nucleus"/>
    <property type="evidence" value="ECO:0007669"/>
    <property type="project" value="UniProtKB-SubCell"/>
</dbReference>
<keyword evidence="10" id="KW-1185">Reference proteome</keyword>
<dbReference type="EnsemblMetazoa" id="MDOA005836-RA">
    <property type="protein sequence ID" value="MDOA005836-PA"/>
    <property type="gene ID" value="MDOA005836"/>
</dbReference>
<dbReference type="Proteomes" id="UP001652621">
    <property type="component" value="Unplaced"/>
</dbReference>
<dbReference type="Pfam" id="PF12231">
    <property type="entry name" value="Rif1_N"/>
    <property type="match status" value="1"/>
</dbReference>